<reference evidence="4 6" key="1">
    <citation type="journal article" date="2014" name="BMC Genomics">
        <title>Genome sequence of Anopheles sinensis provides insight into genetics basis of mosquito competence for malaria parasites.</title>
        <authorList>
            <person name="Zhou D."/>
            <person name="Zhang D."/>
            <person name="Ding G."/>
            <person name="Shi L."/>
            <person name="Hou Q."/>
            <person name="Ye Y."/>
            <person name="Xu Y."/>
            <person name="Zhou H."/>
            <person name="Xiong C."/>
            <person name="Li S."/>
            <person name="Yu J."/>
            <person name="Hong S."/>
            <person name="Yu X."/>
            <person name="Zou P."/>
            <person name="Chen C."/>
            <person name="Chang X."/>
            <person name="Wang W."/>
            <person name="Lv Y."/>
            <person name="Sun Y."/>
            <person name="Ma L."/>
            <person name="Shen B."/>
            <person name="Zhu C."/>
        </authorList>
    </citation>
    <scope>NUCLEOTIDE SEQUENCE [LARGE SCALE GENOMIC DNA]</scope>
</reference>
<accession>A0A084VKE5</accession>
<dbReference type="STRING" id="74873.A0A084VKE5"/>
<dbReference type="OMA" id="SCTHCEL"/>
<organism evidence="4">
    <name type="scientific">Anopheles sinensis</name>
    <name type="common">Mosquito</name>
    <dbReference type="NCBI Taxonomy" id="74873"/>
    <lineage>
        <taxon>Eukaryota</taxon>
        <taxon>Metazoa</taxon>
        <taxon>Ecdysozoa</taxon>
        <taxon>Arthropoda</taxon>
        <taxon>Hexapoda</taxon>
        <taxon>Insecta</taxon>
        <taxon>Pterygota</taxon>
        <taxon>Neoptera</taxon>
        <taxon>Endopterygota</taxon>
        <taxon>Diptera</taxon>
        <taxon>Nematocera</taxon>
        <taxon>Culicoidea</taxon>
        <taxon>Culicidae</taxon>
        <taxon>Anophelinae</taxon>
        <taxon>Anopheles</taxon>
    </lineage>
</organism>
<dbReference type="Gene3D" id="3.90.215.10">
    <property type="entry name" value="Gamma Fibrinogen, chain A, domain 1"/>
    <property type="match status" value="1"/>
</dbReference>
<feature type="domain" description="Fibrinogen C-terminal" evidence="3">
    <location>
        <begin position="33"/>
        <end position="247"/>
    </location>
</feature>
<name>A0A084VKE5_ANOSI</name>
<evidence type="ECO:0000313" key="6">
    <source>
        <dbReference type="Proteomes" id="UP000030765"/>
    </source>
</evidence>
<dbReference type="EnsemblMetazoa" id="ASIC005875-RA">
    <property type="protein sequence ID" value="ASIC005875-PA"/>
    <property type="gene ID" value="ASIC005875"/>
</dbReference>
<dbReference type="InterPro" id="IPR020837">
    <property type="entry name" value="Fibrinogen_CS"/>
</dbReference>
<evidence type="ECO:0000259" key="3">
    <source>
        <dbReference type="PROSITE" id="PS51406"/>
    </source>
</evidence>
<protein>
    <submittedName>
        <fullName evidence="4">AGAP011223-PA-like protein</fullName>
    </submittedName>
    <submittedName>
        <fullName evidence="5">Fibrinogen C-terminal domain-containing protein</fullName>
    </submittedName>
</protein>
<dbReference type="VEuPathDB" id="VectorBase:ASIS016306"/>
<dbReference type="PANTHER" id="PTHR19143:SF327">
    <property type="entry name" value="FI21813P1-RELATED"/>
    <property type="match status" value="1"/>
</dbReference>
<evidence type="ECO:0000256" key="2">
    <source>
        <dbReference type="SAM" id="MobiDB-lite"/>
    </source>
</evidence>
<dbReference type="OrthoDB" id="6145874at2759"/>
<dbReference type="PANTHER" id="PTHR19143">
    <property type="entry name" value="FIBRINOGEN/TENASCIN/ANGIOPOEITIN"/>
    <property type="match status" value="1"/>
</dbReference>
<dbReference type="CDD" id="cd00087">
    <property type="entry name" value="FReD"/>
    <property type="match status" value="1"/>
</dbReference>
<proteinExistence type="predicted"/>
<evidence type="ECO:0000313" key="4">
    <source>
        <dbReference type="EMBL" id="KFB38439.1"/>
    </source>
</evidence>
<evidence type="ECO:0000313" key="5">
    <source>
        <dbReference type="EnsemblMetazoa" id="ASIC005875-PA"/>
    </source>
</evidence>
<evidence type="ECO:0000256" key="1">
    <source>
        <dbReference type="ARBA" id="ARBA00023157"/>
    </source>
</evidence>
<dbReference type="Pfam" id="PF00147">
    <property type="entry name" value="Fibrinogen_C"/>
    <property type="match status" value="1"/>
</dbReference>
<dbReference type="Proteomes" id="UP000030765">
    <property type="component" value="Unassembled WGS sequence"/>
</dbReference>
<dbReference type="PROSITE" id="PS00514">
    <property type="entry name" value="FIBRINOGEN_C_1"/>
    <property type="match status" value="1"/>
</dbReference>
<dbReference type="AlphaFoldDB" id="A0A084VKE5"/>
<dbReference type="PROSITE" id="PS51406">
    <property type="entry name" value="FIBRINOGEN_C_2"/>
    <property type="match status" value="1"/>
</dbReference>
<dbReference type="EMBL" id="KE524948">
    <property type="protein sequence ID" value="KFB38439.1"/>
    <property type="molecule type" value="Genomic_DNA"/>
</dbReference>
<sequence>MDPRFETNMETLTDVAKKGTRRKERSAESVKASEDIRPVSSCRQAPNKSGRYMIQIGENTTPFEVLCEQNTHFGGGWIVIQQRLTGSVDFYRNWTEYRNGFGDLESDFWLGLEHMHQITNNRPHELLVELKDFKGKYIYARYNEFEIGSETDQFKLTKLGNYSGTAGNSMANNKGFKFSTFDRSHDNLEGRCPNNHQAGWWFYHCTQASLNGRLEDLGNDWRSVFWYHYKYEYRGMAYARMLIRDIVN</sequence>
<dbReference type="EMBL" id="ATLV01014187">
    <property type="status" value="NOT_ANNOTATED_CDS"/>
    <property type="molecule type" value="Genomic_DNA"/>
</dbReference>
<feature type="compositionally biased region" description="Basic and acidic residues" evidence="2">
    <location>
        <begin position="25"/>
        <end position="37"/>
    </location>
</feature>
<dbReference type="VEuPathDB" id="VectorBase:ASIC005875"/>
<dbReference type="InterPro" id="IPR014716">
    <property type="entry name" value="Fibrinogen_a/b/g_C_1"/>
</dbReference>
<dbReference type="InterPro" id="IPR050373">
    <property type="entry name" value="Fibrinogen_C-term_domain"/>
</dbReference>
<dbReference type="SUPFAM" id="SSF56496">
    <property type="entry name" value="Fibrinogen C-terminal domain-like"/>
    <property type="match status" value="1"/>
</dbReference>
<keyword evidence="6" id="KW-1185">Reference proteome</keyword>
<gene>
    <name evidence="4" type="ORF">ZHAS_00005875</name>
</gene>
<reference evidence="5" key="2">
    <citation type="submission" date="2020-05" db="UniProtKB">
        <authorList>
            <consortium name="EnsemblMetazoa"/>
        </authorList>
    </citation>
    <scope>IDENTIFICATION</scope>
</reference>
<keyword evidence="1" id="KW-1015">Disulfide bond</keyword>
<dbReference type="SMART" id="SM00186">
    <property type="entry name" value="FBG"/>
    <property type="match status" value="1"/>
</dbReference>
<dbReference type="InterPro" id="IPR002181">
    <property type="entry name" value="Fibrinogen_a/b/g_C_dom"/>
</dbReference>
<dbReference type="InterPro" id="IPR036056">
    <property type="entry name" value="Fibrinogen-like_C"/>
</dbReference>
<feature type="region of interest" description="Disordered" evidence="2">
    <location>
        <begin position="1"/>
        <end position="38"/>
    </location>
</feature>
<dbReference type="GO" id="GO:0005615">
    <property type="term" value="C:extracellular space"/>
    <property type="evidence" value="ECO:0007669"/>
    <property type="project" value="TreeGrafter"/>
</dbReference>